<dbReference type="EMBL" id="CM000913">
    <property type="protein sequence ID" value="EFG08129.1"/>
    <property type="molecule type" value="Genomic_DNA"/>
</dbReference>
<evidence type="ECO:0000256" key="7">
    <source>
        <dbReference type="SAM" id="MobiDB-lite"/>
    </source>
</evidence>
<gene>
    <name evidence="8" type="ORF">SCLAV_3058</name>
</gene>
<dbReference type="AlphaFoldDB" id="E2PXN9"/>
<evidence type="ECO:0000313" key="8">
    <source>
        <dbReference type="EMBL" id="EFG08129.1"/>
    </source>
</evidence>
<protein>
    <submittedName>
        <fullName evidence="8">Probable radical activating enzyme</fullName>
        <ecNumber evidence="8">1.97.1.4</ecNumber>
    </submittedName>
</protein>
<feature type="region of interest" description="Disordered" evidence="7">
    <location>
        <begin position="1"/>
        <end position="26"/>
    </location>
</feature>
<name>E2PXN9_STRCL</name>
<evidence type="ECO:0000313" key="9">
    <source>
        <dbReference type="Proteomes" id="UP000002357"/>
    </source>
</evidence>
<sequence length="291" mass="29876">MESKDRGDGLGHGAGDGAGQGPRPRIRVGDIRFPVRTLGPGARLGIWVQGCVLACPGCMSRHTWDPRGGTVRTVPELLELWRTALARGADGLTVSGGEPLDQPEGVAALLAGAARLRTAAAGPAAPADLLLYTGYEDGEIARDPARTAAVRSADALVTGRFRAAEPTGLVWRGSANQRLRPLTALGRARYAEHLERAEEPGPRLQAETADTAGTTDTADAAGAAGTADTAGAAGTAAAADAAEGEDGGNDGRLRLYGVPRSGELAALERGLRHAGIRLTRVGWRSGNPPPP</sequence>
<keyword evidence="6" id="KW-0411">Iron-sulfur</keyword>
<dbReference type="GeneID" id="93730409"/>
<dbReference type="InterPro" id="IPR007197">
    <property type="entry name" value="rSAM"/>
</dbReference>
<keyword evidence="2" id="KW-0004">4Fe-4S</keyword>
<proteinExistence type="predicted"/>
<evidence type="ECO:0000256" key="1">
    <source>
        <dbReference type="ARBA" id="ARBA00001966"/>
    </source>
</evidence>
<evidence type="ECO:0000256" key="6">
    <source>
        <dbReference type="ARBA" id="ARBA00023014"/>
    </source>
</evidence>
<evidence type="ECO:0000256" key="4">
    <source>
        <dbReference type="ARBA" id="ARBA00022723"/>
    </source>
</evidence>
<dbReference type="STRING" id="1901.BB341_13300"/>
<feature type="region of interest" description="Disordered" evidence="7">
    <location>
        <begin position="194"/>
        <end position="221"/>
    </location>
</feature>
<dbReference type="InterPro" id="IPR013785">
    <property type="entry name" value="Aldolase_TIM"/>
</dbReference>
<dbReference type="PANTHER" id="PTHR30352:SF2">
    <property type="entry name" value="ANAEROBIC RIBONUCLEOSIDE-TRIPHOSPHATE REDUCTASE-ACTIVATING PROTEIN"/>
    <property type="match status" value="1"/>
</dbReference>
<keyword evidence="5" id="KW-0408">Iron</keyword>
<organism evidence="8 9">
    <name type="scientific">Streptomyces clavuligerus</name>
    <dbReference type="NCBI Taxonomy" id="1901"/>
    <lineage>
        <taxon>Bacteria</taxon>
        <taxon>Bacillati</taxon>
        <taxon>Actinomycetota</taxon>
        <taxon>Actinomycetes</taxon>
        <taxon>Kitasatosporales</taxon>
        <taxon>Streptomycetaceae</taxon>
        <taxon>Streptomyces</taxon>
    </lineage>
</organism>
<dbReference type="KEGG" id="sclf:BB341_13300"/>
<dbReference type="InterPro" id="IPR034457">
    <property type="entry name" value="Organic_radical-activating"/>
</dbReference>
<dbReference type="Proteomes" id="UP000002357">
    <property type="component" value="Chromosome"/>
</dbReference>
<dbReference type="Gene3D" id="3.20.20.70">
    <property type="entry name" value="Aldolase class I"/>
    <property type="match status" value="1"/>
</dbReference>
<dbReference type="EC" id="1.97.1.4" evidence="8"/>
<dbReference type="GO" id="GO:0043365">
    <property type="term" value="F:[formate-C-acetyltransferase]-activating enzyme activity"/>
    <property type="evidence" value="ECO:0007669"/>
    <property type="project" value="UniProtKB-EC"/>
</dbReference>
<accession>E2PXN9</accession>
<dbReference type="PANTHER" id="PTHR30352">
    <property type="entry name" value="PYRUVATE FORMATE-LYASE-ACTIVATING ENZYME"/>
    <property type="match status" value="1"/>
</dbReference>
<dbReference type="SFLD" id="SFLDS00029">
    <property type="entry name" value="Radical_SAM"/>
    <property type="match status" value="1"/>
</dbReference>
<evidence type="ECO:0000256" key="5">
    <source>
        <dbReference type="ARBA" id="ARBA00023004"/>
    </source>
</evidence>
<reference evidence="8 9" key="1">
    <citation type="journal article" date="2010" name="Genome Biol. Evol.">
        <title>The sequence of a 1.8-mb bacterial linear plasmid reveals a rich evolutionary reservoir of secondary metabolic pathways.</title>
        <authorList>
            <person name="Medema M.H."/>
            <person name="Trefzer A."/>
            <person name="Kovalchuk A."/>
            <person name="van den Berg M."/>
            <person name="Mueller U."/>
            <person name="Heijne W."/>
            <person name="Wu L."/>
            <person name="Alam M.T."/>
            <person name="Ronning C.M."/>
            <person name="Nierman W.C."/>
            <person name="Bovenberg R.A.L."/>
            <person name="Breitling R."/>
            <person name="Takano E."/>
        </authorList>
    </citation>
    <scope>NUCLEOTIDE SEQUENCE [LARGE SCALE GENOMIC DNA]</scope>
    <source>
        <strain evidence="9">ATCC 27064 / DSM 738 / JCM 4710 / NBRC 13307 / NCIMB 12785 / NRRL 3585 / VKM Ac-602</strain>
    </source>
</reference>
<keyword evidence="8" id="KW-0560">Oxidoreductase</keyword>
<evidence type="ECO:0000256" key="2">
    <source>
        <dbReference type="ARBA" id="ARBA00022485"/>
    </source>
</evidence>
<dbReference type="eggNOG" id="COG0602">
    <property type="taxonomic scope" value="Bacteria"/>
</dbReference>
<dbReference type="SUPFAM" id="SSF102114">
    <property type="entry name" value="Radical SAM enzymes"/>
    <property type="match status" value="1"/>
</dbReference>
<keyword evidence="4" id="KW-0479">Metal-binding</keyword>
<dbReference type="GO" id="GO:0051539">
    <property type="term" value="F:4 iron, 4 sulfur cluster binding"/>
    <property type="evidence" value="ECO:0007669"/>
    <property type="project" value="UniProtKB-KW"/>
</dbReference>
<keyword evidence="9" id="KW-1185">Reference proteome</keyword>
<dbReference type="RefSeq" id="WP_003961188.1">
    <property type="nucleotide sequence ID" value="NZ_CM000913.1"/>
</dbReference>
<dbReference type="OrthoDB" id="9782387at2"/>
<dbReference type="Pfam" id="PF13353">
    <property type="entry name" value="Fer4_12"/>
    <property type="match status" value="1"/>
</dbReference>
<keyword evidence="3" id="KW-0949">S-adenosyl-L-methionine</keyword>
<evidence type="ECO:0000256" key="3">
    <source>
        <dbReference type="ARBA" id="ARBA00022691"/>
    </source>
</evidence>
<feature type="compositionally biased region" description="Low complexity" evidence="7">
    <location>
        <begin position="206"/>
        <end position="221"/>
    </location>
</feature>
<dbReference type="InterPro" id="IPR058240">
    <property type="entry name" value="rSAM_sf"/>
</dbReference>
<comment type="cofactor">
    <cofactor evidence="1">
        <name>[4Fe-4S] cluster</name>
        <dbReference type="ChEBI" id="CHEBI:49883"/>
    </cofactor>
</comment>
<feature type="compositionally biased region" description="Gly residues" evidence="7">
    <location>
        <begin position="10"/>
        <end position="20"/>
    </location>
</feature>
<dbReference type="GO" id="GO:0004748">
    <property type="term" value="F:ribonucleoside-diphosphate reductase activity, thioredoxin disulfide as acceptor"/>
    <property type="evidence" value="ECO:0007669"/>
    <property type="project" value="TreeGrafter"/>
</dbReference>
<dbReference type="GO" id="GO:0046872">
    <property type="term" value="F:metal ion binding"/>
    <property type="evidence" value="ECO:0007669"/>
    <property type="project" value="UniProtKB-KW"/>
</dbReference>